<comment type="subcellular location">
    <subcellularLocation>
        <location evidence="3">Cytoplasm</location>
    </subcellularLocation>
</comment>
<name>A0ABT8BEC7_9HYPH</name>
<keyword evidence="3" id="KW-0996">Nickel insertion</keyword>
<evidence type="ECO:0000256" key="1">
    <source>
        <dbReference type="ARBA" id="ARBA00007177"/>
    </source>
</evidence>
<dbReference type="InterPro" id="IPR002669">
    <property type="entry name" value="UreD"/>
</dbReference>
<dbReference type="RefSeq" id="WP_238225800.1">
    <property type="nucleotide sequence ID" value="NZ_BPQD01000015.1"/>
</dbReference>
<dbReference type="Pfam" id="PF01774">
    <property type="entry name" value="UreD"/>
    <property type="match status" value="1"/>
</dbReference>
<dbReference type="PANTHER" id="PTHR33643">
    <property type="entry name" value="UREASE ACCESSORY PROTEIN D"/>
    <property type="match status" value="1"/>
</dbReference>
<dbReference type="PANTHER" id="PTHR33643:SF1">
    <property type="entry name" value="UREASE ACCESSORY PROTEIN D"/>
    <property type="match status" value="1"/>
</dbReference>
<comment type="function">
    <text evidence="3">Required for maturation of urease via the functional incorporation of the urease nickel metallocenter.</text>
</comment>
<organism evidence="4 5">
    <name type="scientific">Methylobacterium adhaesivum</name>
    <dbReference type="NCBI Taxonomy" id="333297"/>
    <lineage>
        <taxon>Bacteria</taxon>
        <taxon>Pseudomonadati</taxon>
        <taxon>Pseudomonadota</taxon>
        <taxon>Alphaproteobacteria</taxon>
        <taxon>Hyphomicrobiales</taxon>
        <taxon>Methylobacteriaceae</taxon>
        <taxon>Methylobacterium</taxon>
    </lineage>
</organism>
<keyword evidence="3" id="KW-0963">Cytoplasm</keyword>
<keyword evidence="5" id="KW-1185">Reference proteome</keyword>
<accession>A0ABT8BEC7</accession>
<dbReference type="EMBL" id="JAUFPX010000005">
    <property type="protein sequence ID" value="MDN3590463.1"/>
    <property type="molecule type" value="Genomic_DNA"/>
</dbReference>
<evidence type="ECO:0000313" key="4">
    <source>
        <dbReference type="EMBL" id="MDN3590463.1"/>
    </source>
</evidence>
<keyword evidence="2 3" id="KW-0143">Chaperone</keyword>
<evidence type="ECO:0000313" key="5">
    <source>
        <dbReference type="Proteomes" id="UP001224644"/>
    </source>
</evidence>
<reference evidence="5" key="1">
    <citation type="journal article" date="2019" name="Int. J. Syst. Evol. Microbiol.">
        <title>The Global Catalogue of Microorganisms (GCM) 10K type strain sequencing project: providing services to taxonomists for standard genome sequencing and annotation.</title>
        <authorList>
            <consortium name="The Broad Institute Genomics Platform"/>
            <consortium name="The Broad Institute Genome Sequencing Center for Infectious Disease"/>
            <person name="Wu L."/>
            <person name="Ma J."/>
        </authorList>
    </citation>
    <scope>NUCLEOTIDE SEQUENCE [LARGE SCALE GENOMIC DNA]</scope>
    <source>
        <strain evidence="5">CECT 7069</strain>
    </source>
</reference>
<proteinExistence type="inferred from homology"/>
<dbReference type="HAMAP" id="MF_01384">
    <property type="entry name" value="UreD"/>
    <property type="match status" value="1"/>
</dbReference>
<evidence type="ECO:0000256" key="3">
    <source>
        <dbReference type="HAMAP-Rule" id="MF_01384"/>
    </source>
</evidence>
<dbReference type="Proteomes" id="UP001224644">
    <property type="component" value="Unassembled WGS sequence"/>
</dbReference>
<comment type="similarity">
    <text evidence="1 3">Belongs to the UreD family.</text>
</comment>
<evidence type="ECO:0000256" key="2">
    <source>
        <dbReference type="ARBA" id="ARBA00023186"/>
    </source>
</evidence>
<sequence>MTLPDRPAPPLRQRSDGRVHLRVARIGSETRVLDIAESGPLRVRLPRGPAGPCEAVLLNSAGGIACGDSFSVSVAVGPGGSVVLTTTAAEKIYRSDGPRTTVGTRIAVAPGGHLAFLPQETILFDGVNLHRSLDVDLAGDAGFLAFEAVTFGRVARAERITEGRFHDHWRIRRDGRLVYADSVRLDGAVSDILARAAIGGRARAMATLIDAAPGAEARLEEMRSLLNAATPPEGVAAAASAWNGHLVVRFLGEDPAALRRLAGDVLVGYRGVPLPRVWQT</sequence>
<gene>
    <name evidence="3" type="primary">ureD</name>
    <name evidence="4" type="ORF">QWZ12_07535</name>
</gene>
<comment type="subunit">
    <text evidence="3">UreD, UreF and UreG form a complex that acts as a GTP-hydrolysis-dependent molecular chaperone, activating the urease apoprotein by helping to assemble the nickel containing metallocenter of UreC. The UreE protein probably delivers the nickel.</text>
</comment>
<protein>
    <recommendedName>
        <fullName evidence="3">Urease accessory protein UreD</fullName>
    </recommendedName>
</protein>
<comment type="caution">
    <text evidence="4">The sequence shown here is derived from an EMBL/GenBank/DDBJ whole genome shotgun (WGS) entry which is preliminary data.</text>
</comment>